<dbReference type="Proteomes" id="UP000030149">
    <property type="component" value="Unassembled WGS sequence"/>
</dbReference>
<dbReference type="InterPro" id="IPR008969">
    <property type="entry name" value="CarboxyPept-like_regulatory"/>
</dbReference>
<protein>
    <recommendedName>
        <fullName evidence="4">Carboxypeptidase-like regulatory domain-containing protein</fullName>
    </recommendedName>
</protein>
<proteinExistence type="predicted"/>
<reference evidence="2 3" key="2">
    <citation type="journal article" date="2015" name="Stand. Genomic Sci.">
        <title>High quality draft genomic sequence of Flavobacterium enshiense DK69(T) and comparison among Flavobacterium genomes.</title>
        <authorList>
            <person name="Zeng Z."/>
            <person name="Chen C."/>
            <person name="Du H."/>
            <person name="Wang G."/>
            <person name="Li M."/>
        </authorList>
    </citation>
    <scope>NUCLEOTIDE SEQUENCE [LARGE SCALE GENOMIC DNA]</scope>
    <source>
        <strain evidence="2 3">DK69</strain>
    </source>
</reference>
<sequence>MIRTLIHLFLFLLGLQSANAQNLTGKIIDSKTGESLPYANIIVNETVNLVSNAEGNFTLTENNNSDTTVLTVSYLGYVKRQLTVGELKNLQYIIRLEPGVFELENLTISNVKPDPYAIMAEVKKNLPVHYKNDGQSSKNMLFYRDGTSFKPKKIDVEITKSTGFTENALKSTNAEMNAFTAKLISHPPKELKDMLCNYYTLSKKKDDKPTFLNKLEVIKATVLKNGDNSVSLDDIEETGTNIVLKHLDTTKFYRIKSGWFGSRDTISLSKNYNEKKNKKDVKNKNTKLTSSKANLTGFIAENNPLSSKLDFLNKPELYEYSYESKIYNDENDGMYVLKFEPRKSKAKYSGKLYISETDYAVVRCDYNLADGKDLGGFNMKLLLGVKVSENISKGTILYKKSPEGTGYYLQYASEETGQYFYINRPLKFIELTNSEKDVVAFDFKVEGNLGEKTEFLNISKSEISENAFENIKEEDFNYLVLKRYDPAIWKDFVSIEPLEEMKQFRVTE</sequence>
<accession>V6SFI7</accession>
<evidence type="ECO:0000313" key="3">
    <source>
        <dbReference type="Proteomes" id="UP000030149"/>
    </source>
</evidence>
<organism evidence="2 3">
    <name type="scientific">Flavobacterium enshiense DK69</name>
    <dbReference type="NCBI Taxonomy" id="1107311"/>
    <lineage>
        <taxon>Bacteria</taxon>
        <taxon>Pseudomonadati</taxon>
        <taxon>Bacteroidota</taxon>
        <taxon>Flavobacteriia</taxon>
        <taxon>Flavobacteriales</taxon>
        <taxon>Flavobacteriaceae</taxon>
        <taxon>Flavobacterium</taxon>
    </lineage>
</organism>
<dbReference type="STRING" id="1107311.Q767_04165"/>
<evidence type="ECO:0008006" key="4">
    <source>
        <dbReference type="Google" id="ProtNLM"/>
    </source>
</evidence>
<dbReference type="EMBL" id="JRLZ01000003">
    <property type="protein sequence ID" value="KGO96897.1"/>
    <property type="molecule type" value="Genomic_DNA"/>
</dbReference>
<feature type="signal peptide" evidence="1">
    <location>
        <begin position="1"/>
        <end position="20"/>
    </location>
</feature>
<dbReference type="PATRIC" id="fig|1107311.3.peg.175"/>
<evidence type="ECO:0000256" key="1">
    <source>
        <dbReference type="SAM" id="SignalP"/>
    </source>
</evidence>
<dbReference type="RefSeq" id="WP_023572238.1">
    <property type="nucleotide sequence ID" value="NZ_AVCS01000002.1"/>
</dbReference>
<keyword evidence="1" id="KW-0732">Signal</keyword>
<dbReference type="Pfam" id="PF13715">
    <property type="entry name" value="CarbopepD_reg_2"/>
    <property type="match status" value="1"/>
</dbReference>
<reference evidence="3" key="1">
    <citation type="submission" date="2013-09" db="EMBL/GenBank/DDBJ databases">
        <authorList>
            <person name="Zeng Z."/>
            <person name="Chen C."/>
        </authorList>
    </citation>
    <scope>NUCLEOTIDE SEQUENCE [LARGE SCALE GENOMIC DNA]</scope>
    <source>
        <strain evidence="3">DK69</strain>
    </source>
</reference>
<dbReference type="eggNOG" id="COG0417">
    <property type="taxonomic scope" value="Bacteria"/>
</dbReference>
<dbReference type="OrthoDB" id="1433475at2"/>
<dbReference type="Gene3D" id="2.60.40.1120">
    <property type="entry name" value="Carboxypeptidase-like, regulatory domain"/>
    <property type="match status" value="1"/>
</dbReference>
<evidence type="ECO:0000313" key="2">
    <source>
        <dbReference type="EMBL" id="KGO96897.1"/>
    </source>
</evidence>
<keyword evidence="3" id="KW-1185">Reference proteome</keyword>
<name>V6SFI7_9FLAO</name>
<comment type="caution">
    <text evidence="2">The sequence shown here is derived from an EMBL/GenBank/DDBJ whole genome shotgun (WGS) entry which is preliminary data.</text>
</comment>
<feature type="chain" id="PRO_5004750809" description="Carboxypeptidase-like regulatory domain-containing protein" evidence="1">
    <location>
        <begin position="21"/>
        <end position="508"/>
    </location>
</feature>
<dbReference type="AlphaFoldDB" id="V6SFI7"/>
<dbReference type="SUPFAM" id="SSF49464">
    <property type="entry name" value="Carboxypeptidase regulatory domain-like"/>
    <property type="match status" value="1"/>
</dbReference>
<gene>
    <name evidence="2" type="ORF">Q767_04165</name>
</gene>